<dbReference type="InterPro" id="IPR011990">
    <property type="entry name" value="TPR-like_helical_dom_sf"/>
</dbReference>
<dbReference type="PANTHER" id="PTHR45586">
    <property type="entry name" value="TPR REPEAT-CONTAINING PROTEIN PA4667"/>
    <property type="match status" value="1"/>
</dbReference>
<evidence type="ECO:0000313" key="5">
    <source>
        <dbReference type="EMBL" id="UWN65564.1"/>
    </source>
</evidence>
<reference evidence="5" key="1">
    <citation type="journal article" date="2022" name="Cell">
        <title>Design, construction, and in vivo augmentation of a complex gut microbiome.</title>
        <authorList>
            <person name="Cheng A.G."/>
            <person name="Ho P.Y."/>
            <person name="Aranda-Diaz A."/>
            <person name="Jain S."/>
            <person name="Yu F.B."/>
            <person name="Meng X."/>
            <person name="Wang M."/>
            <person name="Iakiviak M."/>
            <person name="Nagashima K."/>
            <person name="Zhao A."/>
            <person name="Murugkar P."/>
            <person name="Patil A."/>
            <person name="Atabakhsh K."/>
            <person name="Weakley A."/>
            <person name="Yan J."/>
            <person name="Brumbaugh A.R."/>
            <person name="Higginbottom S."/>
            <person name="Dimas A."/>
            <person name="Shiver A.L."/>
            <person name="Deutschbauer A."/>
            <person name="Neff N."/>
            <person name="Sonnenburg J.L."/>
            <person name="Huang K.C."/>
            <person name="Fischbach M.A."/>
        </authorList>
    </citation>
    <scope>NUCLEOTIDE SEQUENCE</scope>
    <source>
        <strain evidence="5">JC50</strain>
    </source>
</reference>
<evidence type="ECO:0000256" key="3">
    <source>
        <dbReference type="PROSITE-ProRule" id="PRU00339"/>
    </source>
</evidence>
<dbReference type="Gene3D" id="1.25.40.10">
    <property type="entry name" value="Tetratricopeptide repeat domain"/>
    <property type="match status" value="3"/>
</dbReference>
<dbReference type="Proteomes" id="UP001058267">
    <property type="component" value="Chromosome"/>
</dbReference>
<dbReference type="InterPro" id="IPR019734">
    <property type="entry name" value="TPR_rpt"/>
</dbReference>
<dbReference type="SUPFAM" id="SSF81901">
    <property type="entry name" value="HCP-like"/>
    <property type="match status" value="1"/>
</dbReference>
<dbReference type="EMBL" id="CP102252">
    <property type="protein sequence ID" value="UWN65564.1"/>
    <property type="molecule type" value="Genomic_DNA"/>
</dbReference>
<feature type="repeat" description="TPR" evidence="3">
    <location>
        <begin position="48"/>
        <end position="81"/>
    </location>
</feature>
<evidence type="ECO:0000256" key="1">
    <source>
        <dbReference type="ARBA" id="ARBA00022737"/>
    </source>
</evidence>
<organism evidence="5 6">
    <name type="scientific">Alistipes senegalensis JC50</name>
    <dbReference type="NCBI Taxonomy" id="1033732"/>
    <lineage>
        <taxon>Bacteria</taxon>
        <taxon>Pseudomonadati</taxon>
        <taxon>Bacteroidota</taxon>
        <taxon>Bacteroidia</taxon>
        <taxon>Bacteroidales</taxon>
        <taxon>Rikenellaceae</taxon>
        <taxon>Alistipes</taxon>
    </lineage>
</organism>
<keyword evidence="2 3" id="KW-0802">TPR repeat</keyword>
<evidence type="ECO:0000256" key="2">
    <source>
        <dbReference type="ARBA" id="ARBA00022803"/>
    </source>
</evidence>
<gene>
    <name evidence="5" type="ORF">NQ519_01645</name>
</gene>
<dbReference type="InterPro" id="IPR051012">
    <property type="entry name" value="CellSynth/LPSAsmb/PSIAsmb"/>
</dbReference>
<accession>A0ABY5V8N9</accession>
<protein>
    <submittedName>
        <fullName evidence="5">Tetratricopeptide repeat protein</fullName>
    </submittedName>
</protein>
<dbReference type="SUPFAM" id="SSF48452">
    <property type="entry name" value="TPR-like"/>
    <property type="match status" value="2"/>
</dbReference>
<name>A0ABY5V8N9_9BACT</name>
<dbReference type="RefSeq" id="WP_019149807.1">
    <property type="nucleotide sequence ID" value="NZ_CP102252.1"/>
</dbReference>
<evidence type="ECO:0000256" key="4">
    <source>
        <dbReference type="SAM" id="SignalP"/>
    </source>
</evidence>
<proteinExistence type="predicted"/>
<keyword evidence="4" id="KW-0732">Signal</keyword>
<dbReference type="PANTHER" id="PTHR45586:SF1">
    <property type="entry name" value="LIPOPOLYSACCHARIDE ASSEMBLY PROTEIN B"/>
    <property type="match status" value="1"/>
</dbReference>
<dbReference type="SMART" id="SM00028">
    <property type="entry name" value="TPR"/>
    <property type="match status" value="5"/>
</dbReference>
<keyword evidence="6" id="KW-1185">Reference proteome</keyword>
<keyword evidence="1" id="KW-0677">Repeat</keyword>
<feature type="signal peptide" evidence="4">
    <location>
        <begin position="1"/>
        <end position="19"/>
    </location>
</feature>
<dbReference type="PROSITE" id="PS50005">
    <property type="entry name" value="TPR"/>
    <property type="match status" value="1"/>
</dbReference>
<feature type="chain" id="PRO_5046250552" evidence="4">
    <location>
        <begin position="20"/>
        <end position="543"/>
    </location>
</feature>
<evidence type="ECO:0000313" key="6">
    <source>
        <dbReference type="Proteomes" id="UP001058267"/>
    </source>
</evidence>
<sequence>MKKCYLLVTTLLFAIGSSAQDRGEDYFAVGELDKARAIFGSRISGDPAETNYYLGEIARAQGDSISARSYYEKGLAADPENAFCQVGLAVTELKKNPAEGDRMLTALAKAKKNRKDPELLTAIARAYYDNDMTARGDAILEAAEAAGDKSAAPDILRGERLEPTDPGAAAGKYEQALMKDPDNVPAYIRIARIYMHSNPAAVIERLRELEARDSGNPLVLQYLARACFTAGQYADAIALYERLYDPAAPDIDVVTYYAASLFFTDRYDRASQLTQQGLALDPDNFVLTRLCMYSELSRKDYKAGLEIADKFFRMPVGENEYIARDYLTYGELLTSNDRIDEAVVQFDKALAVPETPATAIRQIADNLNKKHPEAAAKYFRKYIDALGENAQASDYYTLGQSYYKAAALLSRDTVSTDAPVRLAQCLNSADEAFAVVSERIPESHLGPLFRARVNSLRDPEATAGLAKPYYEKVAEIVLGKENPAKERRELVESYRYLSYYYYVKYDAEKQTADRDAALGYCAKILELDPDNDVAHQLQDALKE</sequence>